<name>A0AAI8YEE0_9PEZI</name>
<proteinExistence type="predicted"/>
<feature type="region of interest" description="Disordered" evidence="1">
    <location>
        <begin position="1"/>
        <end position="24"/>
    </location>
</feature>
<evidence type="ECO:0000313" key="2">
    <source>
        <dbReference type="EMBL" id="CAJ2501690.1"/>
    </source>
</evidence>
<feature type="compositionally biased region" description="Basic and acidic residues" evidence="1">
    <location>
        <begin position="1"/>
        <end position="17"/>
    </location>
</feature>
<dbReference type="AlphaFoldDB" id="A0AAI8YEE0"/>
<accession>A0AAI8YEE0</accession>
<evidence type="ECO:0000313" key="3">
    <source>
        <dbReference type="Proteomes" id="UP001295740"/>
    </source>
</evidence>
<comment type="caution">
    <text evidence="2">The sequence shown here is derived from an EMBL/GenBank/DDBJ whole genome shotgun (WGS) entry which is preliminary data.</text>
</comment>
<organism evidence="2 3">
    <name type="scientific">Anthostomella pinea</name>
    <dbReference type="NCBI Taxonomy" id="933095"/>
    <lineage>
        <taxon>Eukaryota</taxon>
        <taxon>Fungi</taxon>
        <taxon>Dikarya</taxon>
        <taxon>Ascomycota</taxon>
        <taxon>Pezizomycotina</taxon>
        <taxon>Sordariomycetes</taxon>
        <taxon>Xylariomycetidae</taxon>
        <taxon>Xylariales</taxon>
        <taxon>Xylariaceae</taxon>
        <taxon>Anthostomella</taxon>
    </lineage>
</organism>
<keyword evidence="3" id="KW-1185">Reference proteome</keyword>
<dbReference type="Proteomes" id="UP001295740">
    <property type="component" value="Unassembled WGS sequence"/>
</dbReference>
<dbReference type="EMBL" id="CAUWAG010000003">
    <property type="protein sequence ID" value="CAJ2501690.1"/>
    <property type="molecule type" value="Genomic_DNA"/>
</dbReference>
<protein>
    <submittedName>
        <fullName evidence="2">Uu.00g045430.m01.CDS01</fullName>
    </submittedName>
</protein>
<gene>
    <name evidence="2" type="ORF">KHLLAP_LOCUS2158</name>
</gene>
<sequence length="172" mass="19146">MNAEEVRMPSLQRHDNGTDSVPTVEASGDAVKAGALAEICQLSHAVPQDMSRAEYRQLLEVWSTALPFFVDYLDCKETIFQSTLGRSPGLHKLAEQPHTRLQRHVCRLRQTTTLSQQNAVTCLDDWLQQAAQLATEAFLVADDLSTIAKSSSAWRGVHVYYSFLLVLRAEAS</sequence>
<reference evidence="2" key="1">
    <citation type="submission" date="2023-10" db="EMBL/GenBank/DDBJ databases">
        <authorList>
            <person name="Hackl T."/>
        </authorList>
    </citation>
    <scope>NUCLEOTIDE SEQUENCE</scope>
</reference>
<evidence type="ECO:0000256" key="1">
    <source>
        <dbReference type="SAM" id="MobiDB-lite"/>
    </source>
</evidence>